<comment type="subcellular location">
    <subcellularLocation>
        <location evidence="1">Membrane</location>
        <topology evidence="1">Multi-pass membrane protein</topology>
    </subcellularLocation>
</comment>
<dbReference type="SUPFAM" id="SSF103481">
    <property type="entry name" value="Multidrug resistance efflux transporter EmrE"/>
    <property type="match status" value="1"/>
</dbReference>
<dbReference type="PANTHER" id="PTHR22911">
    <property type="entry name" value="ACYL-MALONYL CONDENSING ENZYME-RELATED"/>
    <property type="match status" value="1"/>
</dbReference>
<evidence type="ECO:0000256" key="3">
    <source>
        <dbReference type="ARBA" id="ARBA00022692"/>
    </source>
</evidence>
<dbReference type="PANTHER" id="PTHR22911:SF6">
    <property type="entry name" value="SOLUTE CARRIER FAMILY 35 MEMBER G1"/>
    <property type="match status" value="1"/>
</dbReference>
<evidence type="ECO:0000259" key="7">
    <source>
        <dbReference type="Pfam" id="PF00892"/>
    </source>
</evidence>
<gene>
    <name evidence="8" type="ORF">KL867_03775</name>
</gene>
<feature type="transmembrane region" description="Helical" evidence="6">
    <location>
        <begin position="21"/>
        <end position="42"/>
    </location>
</feature>
<evidence type="ECO:0000256" key="2">
    <source>
        <dbReference type="ARBA" id="ARBA00009853"/>
    </source>
</evidence>
<sequence>MTKGVSGFGACNAPSNNVRGILWALLATGLFAVTGAMAKIAVTEYHVLQILFFRQIVVFMSALPAITASFPESLKTHHPGWHAIRLVGAFVALSSGIWAVAVLPLTTAITLGFVQVFFVALLSAQILRERVGAQRLVAICAGFLGVVIILRPGTGGVADWNAFIPIAGAMGAAVAVISVRKLSQTESTATLLAYQSIFVWGSRCDTVAVVLEDTRFDRIFIFACHGCHSYRRAVVRSKGAPSGRGERDREHPIHAAYLRQSFRFRDL</sequence>
<evidence type="ECO:0000256" key="5">
    <source>
        <dbReference type="ARBA" id="ARBA00023136"/>
    </source>
</evidence>
<keyword evidence="5 6" id="KW-0472">Membrane</keyword>
<dbReference type="Pfam" id="PF00892">
    <property type="entry name" value="EamA"/>
    <property type="match status" value="1"/>
</dbReference>
<evidence type="ECO:0000313" key="9">
    <source>
        <dbReference type="Proteomes" id="UP000763802"/>
    </source>
</evidence>
<proteinExistence type="inferred from homology"/>
<organism evidence="8 9">
    <name type="scientific">Falsiruegeria litorea</name>
    <dbReference type="NCBI Taxonomy" id="1280831"/>
    <lineage>
        <taxon>Bacteria</taxon>
        <taxon>Pseudomonadati</taxon>
        <taxon>Pseudomonadota</taxon>
        <taxon>Alphaproteobacteria</taxon>
        <taxon>Rhodobacterales</taxon>
        <taxon>Roseobacteraceae</taxon>
        <taxon>Falsiruegeria</taxon>
    </lineage>
</organism>
<feature type="domain" description="EamA" evidence="7">
    <location>
        <begin position="19"/>
        <end position="150"/>
    </location>
</feature>
<name>A0ABS5WMC4_9RHOB</name>
<feature type="transmembrane region" description="Helical" evidence="6">
    <location>
        <begin position="107"/>
        <end position="124"/>
    </location>
</feature>
<comment type="caution">
    <text evidence="8">The sequence shown here is derived from an EMBL/GenBank/DDBJ whole genome shotgun (WGS) entry which is preliminary data.</text>
</comment>
<evidence type="ECO:0000256" key="4">
    <source>
        <dbReference type="ARBA" id="ARBA00022989"/>
    </source>
</evidence>
<dbReference type="InterPro" id="IPR037185">
    <property type="entry name" value="EmrE-like"/>
</dbReference>
<keyword evidence="9" id="KW-1185">Reference proteome</keyword>
<feature type="transmembrane region" description="Helical" evidence="6">
    <location>
        <begin position="136"/>
        <end position="154"/>
    </location>
</feature>
<feature type="transmembrane region" description="Helical" evidence="6">
    <location>
        <begin position="160"/>
        <end position="179"/>
    </location>
</feature>
<dbReference type="EMBL" id="JAHHDY010000007">
    <property type="protein sequence ID" value="MBT3140162.1"/>
    <property type="molecule type" value="Genomic_DNA"/>
</dbReference>
<accession>A0ABS5WMC4</accession>
<evidence type="ECO:0000256" key="6">
    <source>
        <dbReference type="SAM" id="Phobius"/>
    </source>
</evidence>
<feature type="transmembrane region" description="Helical" evidence="6">
    <location>
        <begin position="48"/>
        <end position="70"/>
    </location>
</feature>
<keyword evidence="4 6" id="KW-1133">Transmembrane helix</keyword>
<comment type="similarity">
    <text evidence="2">Belongs to the drug/metabolite transporter (DMT) superfamily. 10 TMS drug/metabolite exporter (DME) (TC 2.A.7.3) family.</text>
</comment>
<protein>
    <submittedName>
        <fullName evidence="8">DMT family transporter</fullName>
    </submittedName>
</protein>
<keyword evidence="3 6" id="KW-0812">Transmembrane</keyword>
<evidence type="ECO:0000313" key="8">
    <source>
        <dbReference type="EMBL" id="MBT3140162.1"/>
    </source>
</evidence>
<evidence type="ECO:0000256" key="1">
    <source>
        <dbReference type="ARBA" id="ARBA00004141"/>
    </source>
</evidence>
<reference evidence="8 9" key="1">
    <citation type="submission" date="2021-05" db="EMBL/GenBank/DDBJ databases">
        <title>Draft genomes of marine bacteria isolated from model chitin particles.</title>
        <authorList>
            <person name="Datta M.S."/>
            <person name="Schwartzman J.A."/>
            <person name="Cordero O."/>
        </authorList>
    </citation>
    <scope>NUCLEOTIDE SEQUENCE [LARGE SCALE GENOMIC DNA]</scope>
    <source>
        <strain evidence="8 9">4E07</strain>
    </source>
</reference>
<dbReference type="Proteomes" id="UP000763802">
    <property type="component" value="Unassembled WGS sequence"/>
</dbReference>
<dbReference type="InterPro" id="IPR000620">
    <property type="entry name" value="EamA_dom"/>
</dbReference>